<name>A0AAV9DJW3_ACOCL</name>
<keyword evidence="1" id="KW-0472">Membrane</keyword>
<keyword evidence="1" id="KW-1133">Transmembrane helix</keyword>
<reference evidence="2" key="1">
    <citation type="journal article" date="2023" name="Nat. Commun.">
        <title>Diploid and tetraploid genomes of Acorus and the evolution of monocots.</title>
        <authorList>
            <person name="Ma L."/>
            <person name="Liu K.W."/>
            <person name="Li Z."/>
            <person name="Hsiao Y.Y."/>
            <person name="Qi Y."/>
            <person name="Fu T."/>
            <person name="Tang G.D."/>
            <person name="Zhang D."/>
            <person name="Sun W.H."/>
            <person name="Liu D.K."/>
            <person name="Li Y."/>
            <person name="Chen G.Z."/>
            <person name="Liu X.D."/>
            <person name="Liao X.Y."/>
            <person name="Jiang Y.T."/>
            <person name="Yu X."/>
            <person name="Hao Y."/>
            <person name="Huang J."/>
            <person name="Zhao X.W."/>
            <person name="Ke S."/>
            <person name="Chen Y.Y."/>
            <person name="Wu W.L."/>
            <person name="Hsu J.L."/>
            <person name="Lin Y.F."/>
            <person name="Huang M.D."/>
            <person name="Li C.Y."/>
            <person name="Huang L."/>
            <person name="Wang Z.W."/>
            <person name="Zhao X."/>
            <person name="Zhong W.Y."/>
            <person name="Peng D.H."/>
            <person name="Ahmad S."/>
            <person name="Lan S."/>
            <person name="Zhang J.S."/>
            <person name="Tsai W.C."/>
            <person name="Van de Peer Y."/>
            <person name="Liu Z.J."/>
        </authorList>
    </citation>
    <scope>NUCLEOTIDE SEQUENCE</scope>
    <source>
        <strain evidence="2">CP</strain>
    </source>
</reference>
<comment type="caution">
    <text evidence="2">The sequence shown here is derived from an EMBL/GenBank/DDBJ whole genome shotgun (WGS) entry which is preliminary data.</text>
</comment>
<evidence type="ECO:0000313" key="2">
    <source>
        <dbReference type="EMBL" id="KAK1301304.1"/>
    </source>
</evidence>
<feature type="transmembrane region" description="Helical" evidence="1">
    <location>
        <begin position="21"/>
        <end position="42"/>
    </location>
</feature>
<evidence type="ECO:0000313" key="3">
    <source>
        <dbReference type="Proteomes" id="UP001180020"/>
    </source>
</evidence>
<dbReference type="EMBL" id="JAUJYO010000012">
    <property type="protein sequence ID" value="KAK1301304.1"/>
    <property type="molecule type" value="Genomic_DNA"/>
</dbReference>
<keyword evidence="1" id="KW-0812">Transmembrane</keyword>
<dbReference type="Proteomes" id="UP001180020">
    <property type="component" value="Unassembled WGS sequence"/>
</dbReference>
<sequence length="210" mass="23447">MGGKVIRGRFQILHSHHRLGTTYVMVCLLFGNILGSSQVYVITDGSVDQLSRAAAAAYVLVQDRPVKILGAGMSSWPWSSPLIMEAEAISKGLQAAYYIGASNIVVLFLKVSREDVRAPEVLARQARSTQHTKWTQFLEDDMLRVSLQPQLLVEEDIPDWAGPKDSTTRLTFEQDKLVDEQGHLHPEEAMITANDMSRIPGHLMEKFKTD</sequence>
<gene>
    <name evidence="2" type="ORF">QJS10_CPB12g00831</name>
</gene>
<dbReference type="AlphaFoldDB" id="A0AAV9DJW3"/>
<accession>A0AAV9DJW3</accession>
<proteinExistence type="predicted"/>
<keyword evidence="3" id="KW-1185">Reference proteome</keyword>
<organism evidence="2 3">
    <name type="scientific">Acorus calamus</name>
    <name type="common">Sweet flag</name>
    <dbReference type="NCBI Taxonomy" id="4465"/>
    <lineage>
        <taxon>Eukaryota</taxon>
        <taxon>Viridiplantae</taxon>
        <taxon>Streptophyta</taxon>
        <taxon>Embryophyta</taxon>
        <taxon>Tracheophyta</taxon>
        <taxon>Spermatophyta</taxon>
        <taxon>Magnoliopsida</taxon>
        <taxon>Liliopsida</taxon>
        <taxon>Acoraceae</taxon>
        <taxon>Acorus</taxon>
    </lineage>
</organism>
<evidence type="ECO:0000256" key="1">
    <source>
        <dbReference type="SAM" id="Phobius"/>
    </source>
</evidence>
<protein>
    <submittedName>
        <fullName evidence="2">Uncharacterized protein</fullName>
    </submittedName>
</protein>
<reference evidence="2" key="2">
    <citation type="submission" date="2023-06" db="EMBL/GenBank/DDBJ databases">
        <authorList>
            <person name="Ma L."/>
            <person name="Liu K.-W."/>
            <person name="Li Z."/>
            <person name="Hsiao Y.-Y."/>
            <person name="Qi Y."/>
            <person name="Fu T."/>
            <person name="Tang G."/>
            <person name="Zhang D."/>
            <person name="Sun W.-H."/>
            <person name="Liu D.-K."/>
            <person name="Li Y."/>
            <person name="Chen G.-Z."/>
            <person name="Liu X.-D."/>
            <person name="Liao X.-Y."/>
            <person name="Jiang Y.-T."/>
            <person name="Yu X."/>
            <person name="Hao Y."/>
            <person name="Huang J."/>
            <person name="Zhao X.-W."/>
            <person name="Ke S."/>
            <person name="Chen Y.-Y."/>
            <person name="Wu W.-L."/>
            <person name="Hsu J.-L."/>
            <person name="Lin Y.-F."/>
            <person name="Huang M.-D."/>
            <person name="Li C.-Y."/>
            <person name="Huang L."/>
            <person name="Wang Z.-W."/>
            <person name="Zhao X."/>
            <person name="Zhong W.-Y."/>
            <person name="Peng D.-H."/>
            <person name="Ahmad S."/>
            <person name="Lan S."/>
            <person name="Zhang J.-S."/>
            <person name="Tsai W.-C."/>
            <person name="Van De Peer Y."/>
            <person name="Liu Z.-J."/>
        </authorList>
    </citation>
    <scope>NUCLEOTIDE SEQUENCE</scope>
    <source>
        <strain evidence="2">CP</strain>
        <tissue evidence="2">Leaves</tissue>
    </source>
</reference>